<sequence length="425" mass="46318">MQSLDLKKFPAIMLPRFVRIKQQFNRQKIEDIPGEIRVKMEPYVENLTGKRIAVGVGSRGIANIALITKTVIDVLLKAGAKPFIIPVMGSHGGAVAEGQADLLASFGISEATMGVPLNASMDVECIGEIEPGYPIYVAKSALEADGIVIIPRVKPHTCFRGPIESGICKMLVIGLGKRLGADSVHSHGFASFTEYIPRIGQMIASKVNLLFAVALVENAFEDTYKIEVVPKSDILTLEREKTLLEEARRSMGRILFDKFDVLIIDEIGKNISGDGQDPNVTGLYITKCVSGGPEFKKSAILDVTEESHGNANGVGMVDVTTRKLFDKIDYISMYTNAFTSTEIEAAKVPMVAATAEDAIRMAVKMCNGVDPYCHKIVWIKNTLELTDVLISEPLLAEAEAHPDIEVVSEAKELIFIDGEPQKNLI</sequence>
<keyword evidence="2" id="KW-1185">Reference proteome</keyword>
<dbReference type="EMBL" id="SLUI01000005">
    <property type="protein sequence ID" value="TCL37622.1"/>
    <property type="molecule type" value="Genomic_DNA"/>
</dbReference>
<protein>
    <recommendedName>
        <fullName evidence="3">LarA-like N-terminal domain-containing protein</fullName>
    </recommendedName>
</protein>
<dbReference type="Proteomes" id="UP000295063">
    <property type="component" value="Unassembled WGS sequence"/>
</dbReference>
<name>A0A4R1PXX2_9FIRM</name>
<reference evidence="1 2" key="1">
    <citation type="submission" date="2019-03" db="EMBL/GenBank/DDBJ databases">
        <title>Genomic Encyclopedia of Type Strains, Phase IV (KMG-IV): sequencing the most valuable type-strain genomes for metagenomic binning, comparative biology and taxonomic classification.</title>
        <authorList>
            <person name="Goeker M."/>
        </authorList>
    </citation>
    <scope>NUCLEOTIDE SEQUENCE [LARGE SCALE GENOMIC DNA]</scope>
    <source>
        <strain evidence="1 2">DSM 15969</strain>
    </source>
</reference>
<dbReference type="OrthoDB" id="9788398at2"/>
<evidence type="ECO:0008006" key="3">
    <source>
        <dbReference type="Google" id="ProtNLM"/>
    </source>
</evidence>
<comment type="caution">
    <text evidence="1">The sequence shown here is derived from an EMBL/GenBank/DDBJ whole genome shotgun (WGS) entry which is preliminary data.</text>
</comment>
<evidence type="ECO:0000313" key="1">
    <source>
        <dbReference type="EMBL" id="TCL37622.1"/>
    </source>
</evidence>
<dbReference type="AlphaFoldDB" id="A0A4R1PXX2"/>
<organism evidence="1 2">
    <name type="scientific">Anaerospora hongkongensis</name>
    <dbReference type="NCBI Taxonomy" id="244830"/>
    <lineage>
        <taxon>Bacteria</taxon>
        <taxon>Bacillati</taxon>
        <taxon>Bacillota</taxon>
        <taxon>Negativicutes</taxon>
        <taxon>Selenomonadales</taxon>
        <taxon>Sporomusaceae</taxon>
        <taxon>Anaerospora</taxon>
    </lineage>
</organism>
<dbReference type="RefSeq" id="WP_132078449.1">
    <property type="nucleotide sequence ID" value="NZ_SLUI01000005.1"/>
</dbReference>
<gene>
    <name evidence="1" type="ORF">EV210_10553</name>
</gene>
<evidence type="ECO:0000313" key="2">
    <source>
        <dbReference type="Proteomes" id="UP000295063"/>
    </source>
</evidence>
<proteinExistence type="predicted"/>
<accession>A0A4R1PXX2</accession>
<dbReference type="Gene3D" id="3.40.50.11440">
    <property type="match status" value="1"/>
</dbReference>